<sequence>MCAFPLYLKFQPAKLLPQTIQTTQVPPRPSPLISIDADSNSQANPTLTQVELKNQEALCKIVALHPGDSVPDLTSFAVIEAAEDLLNENKADISLLVRDVENIEDVLYQALAQKKELDEQQEELMRKQKKVTAVIESVSARLASIKGNIGGK</sequence>
<keyword evidence="1" id="KW-0175">Coiled coil</keyword>
<proteinExistence type="predicted"/>
<protein>
    <submittedName>
        <fullName evidence="2">Uncharacterized protein</fullName>
    </submittedName>
</protein>
<gene>
    <name evidence="2" type="ORF">GYMLUDRAFT_72560</name>
</gene>
<name>A0A0D0CJA6_9AGAR</name>
<keyword evidence="3" id="KW-1185">Reference proteome</keyword>
<evidence type="ECO:0000313" key="2">
    <source>
        <dbReference type="EMBL" id="KIK62849.1"/>
    </source>
</evidence>
<evidence type="ECO:0000313" key="3">
    <source>
        <dbReference type="Proteomes" id="UP000053593"/>
    </source>
</evidence>
<evidence type="ECO:0000256" key="1">
    <source>
        <dbReference type="SAM" id="Coils"/>
    </source>
</evidence>
<dbReference type="EMBL" id="KN834766">
    <property type="protein sequence ID" value="KIK62849.1"/>
    <property type="molecule type" value="Genomic_DNA"/>
</dbReference>
<feature type="coiled-coil region" evidence="1">
    <location>
        <begin position="100"/>
        <end position="137"/>
    </location>
</feature>
<organism evidence="2 3">
    <name type="scientific">Collybiopsis luxurians FD-317 M1</name>
    <dbReference type="NCBI Taxonomy" id="944289"/>
    <lineage>
        <taxon>Eukaryota</taxon>
        <taxon>Fungi</taxon>
        <taxon>Dikarya</taxon>
        <taxon>Basidiomycota</taxon>
        <taxon>Agaricomycotina</taxon>
        <taxon>Agaricomycetes</taxon>
        <taxon>Agaricomycetidae</taxon>
        <taxon>Agaricales</taxon>
        <taxon>Marasmiineae</taxon>
        <taxon>Omphalotaceae</taxon>
        <taxon>Collybiopsis</taxon>
        <taxon>Collybiopsis luxurians</taxon>
    </lineage>
</organism>
<accession>A0A0D0CJA6</accession>
<dbReference type="AlphaFoldDB" id="A0A0D0CJA6"/>
<dbReference type="Proteomes" id="UP000053593">
    <property type="component" value="Unassembled WGS sequence"/>
</dbReference>
<reference evidence="2 3" key="1">
    <citation type="submission" date="2014-04" db="EMBL/GenBank/DDBJ databases">
        <title>Evolutionary Origins and Diversification of the Mycorrhizal Mutualists.</title>
        <authorList>
            <consortium name="DOE Joint Genome Institute"/>
            <consortium name="Mycorrhizal Genomics Consortium"/>
            <person name="Kohler A."/>
            <person name="Kuo A."/>
            <person name="Nagy L.G."/>
            <person name="Floudas D."/>
            <person name="Copeland A."/>
            <person name="Barry K.W."/>
            <person name="Cichocki N."/>
            <person name="Veneault-Fourrey C."/>
            <person name="LaButti K."/>
            <person name="Lindquist E.A."/>
            <person name="Lipzen A."/>
            <person name="Lundell T."/>
            <person name="Morin E."/>
            <person name="Murat C."/>
            <person name="Riley R."/>
            <person name="Ohm R."/>
            <person name="Sun H."/>
            <person name="Tunlid A."/>
            <person name="Henrissat B."/>
            <person name="Grigoriev I.V."/>
            <person name="Hibbett D.S."/>
            <person name="Martin F."/>
        </authorList>
    </citation>
    <scope>NUCLEOTIDE SEQUENCE [LARGE SCALE GENOMIC DNA]</scope>
    <source>
        <strain evidence="2 3">FD-317 M1</strain>
    </source>
</reference>
<dbReference type="HOGENOM" id="CLU_144936_0_0_1"/>